<feature type="chain" id="PRO_5019570818" description="GPI anchored serine-threonine rich protein" evidence="2">
    <location>
        <begin position="20"/>
        <end position="197"/>
    </location>
</feature>
<feature type="signal peptide" evidence="2">
    <location>
        <begin position="1"/>
        <end position="19"/>
    </location>
</feature>
<dbReference type="Proteomes" id="UP000286921">
    <property type="component" value="Unassembled WGS sequence"/>
</dbReference>
<dbReference type="STRING" id="105351.A0A401KSX1"/>
<organism evidence="3 4">
    <name type="scientific">Aspergillus awamori</name>
    <name type="common">Black koji mold</name>
    <dbReference type="NCBI Taxonomy" id="105351"/>
    <lineage>
        <taxon>Eukaryota</taxon>
        <taxon>Fungi</taxon>
        <taxon>Dikarya</taxon>
        <taxon>Ascomycota</taxon>
        <taxon>Pezizomycotina</taxon>
        <taxon>Eurotiomycetes</taxon>
        <taxon>Eurotiomycetidae</taxon>
        <taxon>Eurotiales</taxon>
        <taxon>Aspergillaceae</taxon>
        <taxon>Aspergillus</taxon>
    </lineage>
</organism>
<evidence type="ECO:0008006" key="5">
    <source>
        <dbReference type="Google" id="ProtNLM"/>
    </source>
</evidence>
<evidence type="ECO:0000313" key="3">
    <source>
        <dbReference type="EMBL" id="GCB22386.1"/>
    </source>
</evidence>
<sequence>MQLNIFYLLTLTLAYLSAATPAAETGAAAAVAAAGTGAQPPAPTSTGSSSSSSDSDSDSSSAYQQCAKNILDACLSQMKPQMDKCSQNDWSCLCTQSKNMLTCYNDCPSDPNHTSADQQKMEYCNAAEANSLYSTSTRVSSSSSVQSTASATSSRTAVAAAASTSSSSGGVVAVGGLVSEVGMGMGMGLAGLVVALF</sequence>
<evidence type="ECO:0000256" key="2">
    <source>
        <dbReference type="SAM" id="SignalP"/>
    </source>
</evidence>
<dbReference type="EMBL" id="BDHI01000014">
    <property type="protein sequence ID" value="GCB22386.1"/>
    <property type="molecule type" value="Genomic_DNA"/>
</dbReference>
<gene>
    <name evidence="3" type="ORF">AAWM_05271</name>
</gene>
<dbReference type="AlphaFoldDB" id="A0A401KSX1"/>
<protein>
    <recommendedName>
        <fullName evidence="5">GPI anchored serine-threonine rich protein</fullName>
    </recommendedName>
</protein>
<accession>A0A401KSX1</accession>
<feature type="region of interest" description="Disordered" evidence="1">
    <location>
        <begin position="36"/>
        <end position="61"/>
    </location>
</feature>
<reference evidence="3 4" key="1">
    <citation type="submission" date="2016-09" db="EMBL/GenBank/DDBJ databases">
        <title>Aspergillus awamori IFM 58123T.</title>
        <authorList>
            <person name="Kusuya Y."/>
            <person name="Shimizu M."/>
            <person name="Takahashi H."/>
            <person name="Yaguchi T."/>
        </authorList>
    </citation>
    <scope>NUCLEOTIDE SEQUENCE [LARGE SCALE GENOMIC DNA]</scope>
    <source>
        <strain evidence="3 4">IFM 58123</strain>
    </source>
</reference>
<comment type="caution">
    <text evidence="3">The sequence shown here is derived from an EMBL/GenBank/DDBJ whole genome shotgun (WGS) entry which is preliminary data.</text>
</comment>
<name>A0A401KSX1_ASPAW</name>
<keyword evidence="2" id="KW-0732">Signal</keyword>
<keyword evidence="4" id="KW-1185">Reference proteome</keyword>
<proteinExistence type="predicted"/>
<evidence type="ECO:0000256" key="1">
    <source>
        <dbReference type="SAM" id="MobiDB-lite"/>
    </source>
</evidence>
<evidence type="ECO:0000313" key="4">
    <source>
        <dbReference type="Proteomes" id="UP000286921"/>
    </source>
</evidence>